<name>A0A9W6WXI7_9STRA</name>
<proteinExistence type="predicted"/>
<organism evidence="2 3">
    <name type="scientific">Phytophthora lilii</name>
    <dbReference type="NCBI Taxonomy" id="2077276"/>
    <lineage>
        <taxon>Eukaryota</taxon>
        <taxon>Sar</taxon>
        <taxon>Stramenopiles</taxon>
        <taxon>Oomycota</taxon>
        <taxon>Peronosporomycetes</taxon>
        <taxon>Peronosporales</taxon>
        <taxon>Peronosporaceae</taxon>
        <taxon>Phytophthora</taxon>
    </lineage>
</organism>
<evidence type="ECO:0000313" key="3">
    <source>
        <dbReference type="Proteomes" id="UP001165083"/>
    </source>
</evidence>
<keyword evidence="1" id="KW-0732">Signal</keyword>
<evidence type="ECO:0000256" key="1">
    <source>
        <dbReference type="SAM" id="SignalP"/>
    </source>
</evidence>
<accession>A0A9W6WXI7</accession>
<dbReference type="EMBL" id="BSXW01000366">
    <property type="protein sequence ID" value="GMF20151.1"/>
    <property type="molecule type" value="Genomic_DNA"/>
</dbReference>
<evidence type="ECO:0000313" key="2">
    <source>
        <dbReference type="EMBL" id="GMF20151.1"/>
    </source>
</evidence>
<gene>
    <name evidence="2" type="ORF">Plil01_000779800</name>
</gene>
<dbReference type="OrthoDB" id="5546453at2759"/>
<dbReference type="AlphaFoldDB" id="A0A9W6WXI7"/>
<feature type="chain" id="PRO_5040765986" evidence="1">
    <location>
        <begin position="23"/>
        <end position="249"/>
    </location>
</feature>
<protein>
    <submittedName>
        <fullName evidence="2">Unnamed protein product</fullName>
    </submittedName>
</protein>
<sequence length="249" mass="27557">MHLHSWCPYVVLVGYLAKSLCGFDTWMTSDPLKEILSRNAPVLPSLCYSASFPLPSMNETTSFISDFSRAVDDGSAKSALELAVLEAWPSFQREHKFASVQLVRGSAPSVNIKAEYFEAWVARSSNAEQPWKTDLSVSEVQRDVFVVMSIAQEVNFDKLQYTLLQQAGKPVEAWSPHQQEIQSAAIPPLVQTNIAGAGFHRRYVMDVKIPSNACGKKSASKAIIVRVPIASTAYLDLDEIRVSGRIVLH</sequence>
<keyword evidence="3" id="KW-1185">Reference proteome</keyword>
<comment type="caution">
    <text evidence="2">The sequence shown here is derived from an EMBL/GenBank/DDBJ whole genome shotgun (WGS) entry which is preliminary data.</text>
</comment>
<dbReference type="Proteomes" id="UP001165083">
    <property type="component" value="Unassembled WGS sequence"/>
</dbReference>
<feature type="signal peptide" evidence="1">
    <location>
        <begin position="1"/>
        <end position="22"/>
    </location>
</feature>
<reference evidence="2" key="1">
    <citation type="submission" date="2023-04" db="EMBL/GenBank/DDBJ databases">
        <title>Phytophthora lilii NBRC 32176.</title>
        <authorList>
            <person name="Ichikawa N."/>
            <person name="Sato H."/>
            <person name="Tonouchi N."/>
        </authorList>
    </citation>
    <scope>NUCLEOTIDE SEQUENCE</scope>
    <source>
        <strain evidence="2">NBRC 32176</strain>
    </source>
</reference>